<comment type="subcellular location">
    <subcellularLocation>
        <location evidence="13">Cytoplasm</location>
    </subcellularLocation>
</comment>
<organism evidence="16 17">
    <name type="scientific">Sporosarcina gallistercoris</name>
    <dbReference type="NCBI Taxonomy" id="2762245"/>
    <lineage>
        <taxon>Bacteria</taxon>
        <taxon>Bacillati</taxon>
        <taxon>Bacillota</taxon>
        <taxon>Bacilli</taxon>
        <taxon>Bacillales</taxon>
        <taxon>Caryophanaceae</taxon>
        <taxon>Sporosarcina</taxon>
    </lineage>
</organism>
<dbReference type="InterPro" id="IPR014721">
    <property type="entry name" value="Ribsml_uS5_D2-typ_fold_subgr"/>
</dbReference>
<dbReference type="Gene3D" id="3.30.230.10">
    <property type="match status" value="1"/>
</dbReference>
<comment type="caution">
    <text evidence="16">The sequence shown here is derived from an EMBL/GenBank/DDBJ whole genome shotgun (WGS) entry which is preliminary data.</text>
</comment>
<dbReference type="InterPro" id="IPR036554">
    <property type="entry name" value="GHMP_kinase_C_sf"/>
</dbReference>
<evidence type="ECO:0000256" key="13">
    <source>
        <dbReference type="HAMAP-Rule" id="MF_00384"/>
    </source>
</evidence>
<dbReference type="HAMAP" id="MF_00384">
    <property type="entry name" value="Homoser_kinase"/>
    <property type="match status" value="1"/>
</dbReference>
<evidence type="ECO:0000256" key="9">
    <source>
        <dbReference type="ARBA" id="ARBA00022777"/>
    </source>
</evidence>
<dbReference type="InterPro" id="IPR000870">
    <property type="entry name" value="Homoserine_kinase"/>
</dbReference>
<comment type="similarity">
    <text evidence="2 13">Belongs to the GHMP kinase family. Homoserine kinase subfamily.</text>
</comment>
<dbReference type="PROSITE" id="PS00627">
    <property type="entry name" value="GHMP_KINASES_ATP"/>
    <property type="match status" value="1"/>
</dbReference>
<proteinExistence type="inferred from homology"/>
<accession>A0ABR8PNI2</accession>
<evidence type="ECO:0000259" key="15">
    <source>
        <dbReference type="Pfam" id="PF08544"/>
    </source>
</evidence>
<dbReference type="EMBL" id="JACSQY010000019">
    <property type="protein sequence ID" value="MBD7909719.1"/>
    <property type="molecule type" value="Genomic_DNA"/>
</dbReference>
<protein>
    <recommendedName>
        <fullName evidence="4 13">Homoserine kinase</fullName>
        <shortName evidence="13">HK</shortName>
        <shortName evidence="13">HSK</shortName>
        <ecNumber evidence="3 13">2.7.1.39</ecNumber>
    </recommendedName>
</protein>
<evidence type="ECO:0000256" key="8">
    <source>
        <dbReference type="ARBA" id="ARBA00022741"/>
    </source>
</evidence>
<dbReference type="InterPro" id="IPR020568">
    <property type="entry name" value="Ribosomal_Su5_D2-typ_SF"/>
</dbReference>
<dbReference type="PRINTS" id="PR00958">
    <property type="entry name" value="HOMSERKINASE"/>
</dbReference>
<feature type="binding site" evidence="13">
    <location>
        <begin position="89"/>
        <end position="99"/>
    </location>
    <ligand>
        <name>ATP</name>
        <dbReference type="ChEBI" id="CHEBI:30616"/>
    </ligand>
</feature>
<dbReference type="Proteomes" id="UP000659496">
    <property type="component" value="Unassembled WGS sequence"/>
</dbReference>
<evidence type="ECO:0000313" key="16">
    <source>
        <dbReference type="EMBL" id="MBD7909719.1"/>
    </source>
</evidence>
<comment type="catalytic activity">
    <reaction evidence="11 13">
        <text>L-homoserine + ATP = O-phospho-L-homoserine + ADP + H(+)</text>
        <dbReference type="Rhea" id="RHEA:13985"/>
        <dbReference type="ChEBI" id="CHEBI:15378"/>
        <dbReference type="ChEBI" id="CHEBI:30616"/>
        <dbReference type="ChEBI" id="CHEBI:57476"/>
        <dbReference type="ChEBI" id="CHEBI:57590"/>
        <dbReference type="ChEBI" id="CHEBI:456216"/>
        <dbReference type="EC" id="2.7.1.39"/>
    </reaction>
</comment>
<evidence type="ECO:0000256" key="12">
    <source>
        <dbReference type="ARBA" id="ARBA00049954"/>
    </source>
</evidence>
<evidence type="ECO:0000256" key="6">
    <source>
        <dbReference type="ARBA" id="ARBA00022679"/>
    </source>
</evidence>
<evidence type="ECO:0000256" key="10">
    <source>
        <dbReference type="ARBA" id="ARBA00022840"/>
    </source>
</evidence>
<dbReference type="SUPFAM" id="SSF55060">
    <property type="entry name" value="GHMP Kinase, C-terminal domain"/>
    <property type="match status" value="1"/>
</dbReference>
<dbReference type="Gene3D" id="3.30.70.890">
    <property type="entry name" value="GHMP kinase, C-terminal domain"/>
    <property type="match status" value="1"/>
</dbReference>
<dbReference type="EC" id="2.7.1.39" evidence="3 13"/>
<feature type="domain" description="GHMP kinase C-terminal" evidence="15">
    <location>
        <begin position="202"/>
        <end position="279"/>
    </location>
</feature>
<keyword evidence="5 13" id="KW-0028">Amino-acid biosynthesis</keyword>
<evidence type="ECO:0000256" key="11">
    <source>
        <dbReference type="ARBA" id="ARBA00049375"/>
    </source>
</evidence>
<evidence type="ECO:0000256" key="4">
    <source>
        <dbReference type="ARBA" id="ARBA00017858"/>
    </source>
</evidence>
<sequence>MGNTPFTVTVPATTANLGPGFDSIGIALSLYMTVKVEPADRWMVVYEDEGMQGIPTDEDNLIVQTIGKVVRRAGRDMIPCTLRVKSDIPLGKGLGSSAAAIAAGIEIADQLHDLKMNQKEKMWFGVDIEGHADNVTAAIAGGVTISFYDHTSLEVMKFDSPPIGGVVLVPPVELKTDHSRGLLPHQLDHKKATEGSAASSLMAAALAKGEWSLVGRMMDRDIFHEPYRKKMFPDFEAVREASHAQGAYGMTLSGAGPSLFVAVHSGREEEAARVLGEKFPYYTCIAVTPVAEGATVSN</sequence>
<evidence type="ECO:0000256" key="7">
    <source>
        <dbReference type="ARBA" id="ARBA00022697"/>
    </source>
</evidence>
<keyword evidence="6 13" id="KW-0808">Transferase</keyword>
<dbReference type="PIRSF" id="PIRSF000676">
    <property type="entry name" value="Homoser_kin"/>
    <property type="match status" value="1"/>
</dbReference>
<keyword evidence="13" id="KW-0963">Cytoplasm</keyword>
<dbReference type="Pfam" id="PF08544">
    <property type="entry name" value="GHMP_kinases_C"/>
    <property type="match status" value="1"/>
</dbReference>
<evidence type="ECO:0000256" key="1">
    <source>
        <dbReference type="ARBA" id="ARBA00005015"/>
    </source>
</evidence>
<dbReference type="Pfam" id="PF00288">
    <property type="entry name" value="GHMP_kinases_N"/>
    <property type="match status" value="1"/>
</dbReference>
<feature type="domain" description="GHMP kinase N-terminal" evidence="14">
    <location>
        <begin position="60"/>
        <end position="142"/>
    </location>
</feature>
<dbReference type="SUPFAM" id="SSF54211">
    <property type="entry name" value="Ribosomal protein S5 domain 2-like"/>
    <property type="match status" value="1"/>
</dbReference>
<dbReference type="InterPro" id="IPR006204">
    <property type="entry name" value="GHMP_kinase_N_dom"/>
</dbReference>
<dbReference type="InterPro" id="IPR013750">
    <property type="entry name" value="GHMP_kinase_C_dom"/>
</dbReference>
<dbReference type="NCBIfam" id="TIGR00191">
    <property type="entry name" value="thrB"/>
    <property type="match status" value="1"/>
</dbReference>
<keyword evidence="10 13" id="KW-0067">ATP-binding</keyword>
<keyword evidence="9 13" id="KW-0418">Kinase</keyword>
<evidence type="ECO:0000256" key="3">
    <source>
        <dbReference type="ARBA" id="ARBA00012078"/>
    </source>
</evidence>
<keyword evidence="7 13" id="KW-0791">Threonine biosynthesis</keyword>
<dbReference type="PANTHER" id="PTHR20861">
    <property type="entry name" value="HOMOSERINE/4-DIPHOSPHOCYTIDYL-2-C-METHYL-D-ERYTHRITOL KINASE"/>
    <property type="match status" value="1"/>
</dbReference>
<evidence type="ECO:0000259" key="14">
    <source>
        <dbReference type="Pfam" id="PF00288"/>
    </source>
</evidence>
<keyword evidence="8 13" id="KW-0547">Nucleotide-binding</keyword>
<comment type="function">
    <text evidence="12 13">Catalyzes the ATP-dependent phosphorylation of L-homoserine to L-homoserine phosphate.</text>
</comment>
<name>A0ABR8PNI2_9BACL</name>
<gene>
    <name evidence="13" type="primary">thrB</name>
    <name evidence="16" type="ORF">H9659_15385</name>
</gene>
<evidence type="ECO:0000256" key="5">
    <source>
        <dbReference type="ARBA" id="ARBA00022605"/>
    </source>
</evidence>
<evidence type="ECO:0000256" key="2">
    <source>
        <dbReference type="ARBA" id="ARBA00007370"/>
    </source>
</evidence>
<dbReference type="RefSeq" id="WP_191692228.1">
    <property type="nucleotide sequence ID" value="NZ_JACSQY010000019.1"/>
</dbReference>
<dbReference type="InterPro" id="IPR006203">
    <property type="entry name" value="GHMP_knse_ATP-bd_CS"/>
</dbReference>
<dbReference type="GO" id="GO:0004413">
    <property type="term" value="F:homoserine kinase activity"/>
    <property type="evidence" value="ECO:0007669"/>
    <property type="project" value="UniProtKB-EC"/>
</dbReference>
<keyword evidence="17" id="KW-1185">Reference proteome</keyword>
<evidence type="ECO:0000313" key="17">
    <source>
        <dbReference type="Proteomes" id="UP000659496"/>
    </source>
</evidence>
<comment type="pathway">
    <text evidence="1 13">Amino-acid biosynthesis; L-threonine biosynthesis; L-threonine from L-aspartate: step 4/5.</text>
</comment>
<dbReference type="PANTHER" id="PTHR20861:SF1">
    <property type="entry name" value="HOMOSERINE KINASE"/>
    <property type="match status" value="1"/>
</dbReference>
<reference evidence="16 17" key="1">
    <citation type="submission" date="2020-08" db="EMBL/GenBank/DDBJ databases">
        <title>A Genomic Blueprint of the Chicken Gut Microbiome.</title>
        <authorList>
            <person name="Gilroy R."/>
            <person name="Ravi A."/>
            <person name="Getino M."/>
            <person name="Pursley I."/>
            <person name="Horton D.L."/>
            <person name="Alikhan N.-F."/>
            <person name="Baker D."/>
            <person name="Gharbi K."/>
            <person name="Hall N."/>
            <person name="Watson M."/>
            <person name="Adriaenssens E.M."/>
            <person name="Foster-Nyarko E."/>
            <person name="Jarju S."/>
            <person name="Secka A."/>
            <person name="Antonio M."/>
            <person name="Oren A."/>
            <person name="Chaudhuri R."/>
            <person name="La Ragione R.M."/>
            <person name="Hildebrand F."/>
            <person name="Pallen M.J."/>
        </authorList>
    </citation>
    <scope>NUCLEOTIDE SEQUENCE [LARGE SCALE GENOMIC DNA]</scope>
    <source>
        <strain evidence="16 17">Sa3CUA8</strain>
    </source>
</reference>